<evidence type="ECO:0000256" key="8">
    <source>
        <dbReference type="ARBA" id="ARBA00023306"/>
    </source>
</evidence>
<feature type="active site" evidence="9">
    <location>
        <position position="250"/>
    </location>
</feature>
<evidence type="ECO:0000313" key="12">
    <source>
        <dbReference type="EMBL" id="MCX2563828.1"/>
    </source>
</evidence>
<dbReference type="Pfam" id="PF02899">
    <property type="entry name" value="Phage_int_SAM_1"/>
    <property type="match status" value="1"/>
</dbReference>
<dbReference type="Gene3D" id="1.10.443.10">
    <property type="entry name" value="Intergrase catalytic core"/>
    <property type="match status" value="1"/>
</dbReference>
<accession>A0ABT3QEW3</accession>
<evidence type="ECO:0000256" key="1">
    <source>
        <dbReference type="ARBA" id="ARBA00004496"/>
    </source>
</evidence>
<comment type="similarity">
    <text evidence="9">Belongs to the 'phage' integrase family. XerC subfamily.</text>
</comment>
<dbReference type="HAMAP" id="MF_01808">
    <property type="entry name" value="Recomb_XerC_XerD"/>
    <property type="match status" value="1"/>
</dbReference>
<dbReference type="InterPro" id="IPR050090">
    <property type="entry name" value="Tyrosine_recombinase_XerCD"/>
</dbReference>
<feature type="active site" evidence="9">
    <location>
        <position position="179"/>
    </location>
</feature>
<evidence type="ECO:0000256" key="5">
    <source>
        <dbReference type="ARBA" id="ARBA00022908"/>
    </source>
</evidence>
<dbReference type="SUPFAM" id="SSF56349">
    <property type="entry name" value="DNA breaking-rejoining enzymes"/>
    <property type="match status" value="1"/>
</dbReference>
<keyword evidence="4 9" id="KW-0159">Chromosome partition</keyword>
<feature type="domain" description="Core-binding (CB)" evidence="11">
    <location>
        <begin position="1"/>
        <end position="86"/>
    </location>
</feature>
<protein>
    <recommendedName>
        <fullName evidence="9">Tyrosine recombinase XerC</fullName>
    </recommendedName>
</protein>
<keyword evidence="5 9" id="KW-0229">DNA integration</keyword>
<dbReference type="PROSITE" id="PS51900">
    <property type="entry name" value="CB"/>
    <property type="match status" value="1"/>
</dbReference>
<dbReference type="PROSITE" id="PS51898">
    <property type="entry name" value="TYR_RECOMBINASE"/>
    <property type="match status" value="1"/>
</dbReference>
<comment type="function">
    <text evidence="9">Site-specific tyrosine recombinase, which acts by catalyzing the cutting and rejoining of the recombining DNA molecules. The XerC-XerD complex is essential to convert dimers of the bacterial chromosome into monomers to permit their segregation at cell division. It also contributes to the segregational stability of plasmids.</text>
</comment>
<dbReference type="InterPro" id="IPR044068">
    <property type="entry name" value="CB"/>
</dbReference>
<keyword evidence="7 9" id="KW-0233">DNA recombination</keyword>
<keyword evidence="13" id="KW-1185">Reference proteome</keyword>
<evidence type="ECO:0000256" key="6">
    <source>
        <dbReference type="ARBA" id="ARBA00023125"/>
    </source>
</evidence>
<evidence type="ECO:0000256" key="4">
    <source>
        <dbReference type="ARBA" id="ARBA00022829"/>
    </source>
</evidence>
<dbReference type="EMBL" id="JAPIUZ010000003">
    <property type="protein sequence ID" value="MCX2563828.1"/>
    <property type="molecule type" value="Genomic_DNA"/>
</dbReference>
<dbReference type="InterPro" id="IPR010998">
    <property type="entry name" value="Integrase_recombinase_N"/>
</dbReference>
<feature type="active site" description="O-(3'-phospho-DNA)-tyrosine intermediate" evidence="9">
    <location>
        <position position="282"/>
    </location>
</feature>
<dbReference type="InterPro" id="IPR004107">
    <property type="entry name" value="Integrase_SAM-like_N"/>
</dbReference>
<dbReference type="Proteomes" id="UP001301152">
    <property type="component" value="Unassembled WGS sequence"/>
</dbReference>
<comment type="caution">
    <text evidence="12">The sequence shown here is derived from an EMBL/GenBank/DDBJ whole genome shotgun (WGS) entry which is preliminary data.</text>
</comment>
<dbReference type="Gene3D" id="1.10.150.130">
    <property type="match status" value="1"/>
</dbReference>
<gene>
    <name evidence="9" type="primary">xerC</name>
    <name evidence="12" type="ORF">OQ497_07655</name>
</gene>
<evidence type="ECO:0000256" key="7">
    <source>
        <dbReference type="ARBA" id="ARBA00023172"/>
    </source>
</evidence>
<keyword evidence="3 9" id="KW-0132">Cell division</keyword>
<dbReference type="Pfam" id="PF00589">
    <property type="entry name" value="Phage_integrase"/>
    <property type="match status" value="1"/>
</dbReference>
<evidence type="ECO:0000313" key="13">
    <source>
        <dbReference type="Proteomes" id="UP001301152"/>
    </source>
</evidence>
<dbReference type="PANTHER" id="PTHR30349">
    <property type="entry name" value="PHAGE INTEGRASE-RELATED"/>
    <property type="match status" value="1"/>
</dbReference>
<dbReference type="InterPro" id="IPR002104">
    <property type="entry name" value="Integrase_catalytic"/>
</dbReference>
<evidence type="ECO:0000256" key="2">
    <source>
        <dbReference type="ARBA" id="ARBA00022490"/>
    </source>
</evidence>
<sequence>MIKGHEAELFLEMLVAERAASARTLAAYAADLESCSDFLAMRGILPVDAKTDELAAWLADLGADGQARRTIARRLSCIRQFYLFLLREGIRKDNPAATLDSPRPELALPHFLSEAEVEALIEACHVQESDNTVAQKRRMLVARAALELLYSSGLRISELLSLPREALRGERPMLLIRGKGGRERLVPVSVTAWQAVKELYACDAWLESPWLFPGRDPKRALTRQAFDKILHEAGVRAGLDPTCLSPHVLRHSFATHLLARGADLRALQMLLGHADISTTQIYTHVQTEHLRRVVESCHPLAEGGGRKGN</sequence>
<dbReference type="RefSeq" id="WP_086554474.1">
    <property type="nucleotide sequence ID" value="NZ_JAERKX010000003.1"/>
</dbReference>
<dbReference type="InterPro" id="IPR011010">
    <property type="entry name" value="DNA_brk_join_enz"/>
</dbReference>
<keyword evidence="8 9" id="KW-0131">Cell cycle</keyword>
<feature type="domain" description="Tyr recombinase" evidence="10">
    <location>
        <begin position="107"/>
        <end position="295"/>
    </location>
</feature>
<comment type="subcellular location">
    <subcellularLocation>
        <location evidence="1 9">Cytoplasm</location>
    </subcellularLocation>
</comment>
<keyword evidence="6 9" id="KW-0238">DNA-binding</keyword>
<evidence type="ECO:0000259" key="11">
    <source>
        <dbReference type="PROSITE" id="PS51900"/>
    </source>
</evidence>
<feature type="active site" evidence="9">
    <location>
        <position position="155"/>
    </location>
</feature>
<evidence type="ECO:0000259" key="10">
    <source>
        <dbReference type="PROSITE" id="PS51898"/>
    </source>
</evidence>
<proteinExistence type="inferred from homology"/>
<dbReference type="NCBIfam" id="NF001399">
    <property type="entry name" value="PRK00283.1"/>
    <property type="match status" value="1"/>
</dbReference>
<feature type="active site" evidence="9">
    <location>
        <position position="247"/>
    </location>
</feature>
<name>A0ABT3QEW3_9PROT</name>
<organism evidence="12 13">
    <name type="scientific">Acetobacter thailandicus</name>
    <dbReference type="NCBI Taxonomy" id="1502842"/>
    <lineage>
        <taxon>Bacteria</taxon>
        <taxon>Pseudomonadati</taxon>
        <taxon>Pseudomonadota</taxon>
        <taxon>Alphaproteobacteria</taxon>
        <taxon>Acetobacterales</taxon>
        <taxon>Acetobacteraceae</taxon>
        <taxon>Acetobacter</taxon>
    </lineage>
</organism>
<dbReference type="InterPro" id="IPR023009">
    <property type="entry name" value="Tyrosine_recombinase_XerC/XerD"/>
</dbReference>
<comment type="subunit">
    <text evidence="9">Forms a cyclic heterotetrameric complex composed of two molecules of XerC and two molecules of XerD.</text>
</comment>
<reference evidence="12 13" key="1">
    <citation type="submission" date="2022-11" db="EMBL/GenBank/DDBJ databases">
        <title>Genome sequencing of Acetobacter type strain.</title>
        <authorList>
            <person name="Heo J."/>
            <person name="Lee D."/>
            <person name="Han B.-H."/>
            <person name="Hong S.-B."/>
            <person name="Kwon S.-W."/>
        </authorList>
    </citation>
    <scope>NUCLEOTIDE SEQUENCE [LARGE SCALE GENOMIC DNA]</scope>
    <source>
        <strain evidence="12 13">KACC 21253</strain>
    </source>
</reference>
<keyword evidence="2 9" id="KW-0963">Cytoplasm</keyword>
<evidence type="ECO:0000256" key="3">
    <source>
        <dbReference type="ARBA" id="ARBA00022618"/>
    </source>
</evidence>
<evidence type="ECO:0000256" key="9">
    <source>
        <dbReference type="HAMAP-Rule" id="MF_01808"/>
    </source>
</evidence>
<dbReference type="PANTHER" id="PTHR30349:SF90">
    <property type="entry name" value="TYROSINE RECOMBINASE XERD"/>
    <property type="match status" value="1"/>
</dbReference>
<dbReference type="InterPro" id="IPR013762">
    <property type="entry name" value="Integrase-like_cat_sf"/>
</dbReference>
<feature type="active site" evidence="9">
    <location>
        <position position="273"/>
    </location>
</feature>